<keyword evidence="4" id="KW-1185">Reference proteome</keyword>
<keyword evidence="2" id="KW-0732">Signal</keyword>
<name>A0A9P6D8H3_PLEER</name>
<gene>
    <name evidence="3" type="ORF">BDN71DRAFT_1499846</name>
</gene>
<sequence length="240" mass="26582">MGCLAACTWLRVTVGLSCDLKISPITLNFLRPRIMLRAWVDIQRGEGGAMVSEGEDGWYGGRGRVLGSGEGLANEGDSGAKGGSDSVPRAYNNLDPSKVKVVNVDSDGHGRWQTKKRGLRRERGKCRLQQNEFPVWRTQRHPHGWFPSARYITCGRAAIVGTMEGIKVDSCVLSSRMDSIRETEGQCELTSFMRLWTGRRTFADGSRLRESRGAGKDVHQLSWGHKRGNGSFNACNIRIV</sequence>
<dbReference type="EMBL" id="MU154761">
    <property type="protein sequence ID" value="KAF9487629.1"/>
    <property type="molecule type" value="Genomic_DNA"/>
</dbReference>
<evidence type="ECO:0000313" key="3">
    <source>
        <dbReference type="EMBL" id="KAF9487629.1"/>
    </source>
</evidence>
<organism evidence="3 4">
    <name type="scientific">Pleurotus eryngii</name>
    <name type="common">Boletus of the steppes</name>
    <dbReference type="NCBI Taxonomy" id="5323"/>
    <lineage>
        <taxon>Eukaryota</taxon>
        <taxon>Fungi</taxon>
        <taxon>Dikarya</taxon>
        <taxon>Basidiomycota</taxon>
        <taxon>Agaricomycotina</taxon>
        <taxon>Agaricomycetes</taxon>
        <taxon>Agaricomycetidae</taxon>
        <taxon>Agaricales</taxon>
        <taxon>Pleurotineae</taxon>
        <taxon>Pleurotaceae</taxon>
        <taxon>Pleurotus</taxon>
    </lineage>
</organism>
<reference evidence="3" key="1">
    <citation type="submission" date="2020-11" db="EMBL/GenBank/DDBJ databases">
        <authorList>
            <consortium name="DOE Joint Genome Institute"/>
            <person name="Ahrendt S."/>
            <person name="Riley R."/>
            <person name="Andreopoulos W."/>
            <person name="Labutti K."/>
            <person name="Pangilinan J."/>
            <person name="Ruiz-Duenas F.J."/>
            <person name="Barrasa J.M."/>
            <person name="Sanchez-Garcia M."/>
            <person name="Camarero S."/>
            <person name="Miyauchi S."/>
            <person name="Serrano A."/>
            <person name="Linde D."/>
            <person name="Babiker R."/>
            <person name="Drula E."/>
            <person name="Ayuso-Fernandez I."/>
            <person name="Pacheco R."/>
            <person name="Padilla G."/>
            <person name="Ferreira P."/>
            <person name="Barriuso J."/>
            <person name="Kellner H."/>
            <person name="Castanera R."/>
            <person name="Alfaro M."/>
            <person name="Ramirez L."/>
            <person name="Pisabarro A.G."/>
            <person name="Kuo A."/>
            <person name="Tritt A."/>
            <person name="Lipzen A."/>
            <person name="He G."/>
            <person name="Yan M."/>
            <person name="Ng V."/>
            <person name="Cullen D."/>
            <person name="Martin F."/>
            <person name="Rosso M.-N."/>
            <person name="Henrissat B."/>
            <person name="Hibbett D."/>
            <person name="Martinez A.T."/>
            <person name="Grigoriev I.V."/>
        </authorList>
    </citation>
    <scope>NUCLEOTIDE SEQUENCE</scope>
    <source>
        <strain evidence="3">ATCC 90797</strain>
    </source>
</reference>
<feature type="signal peptide" evidence="2">
    <location>
        <begin position="1"/>
        <end position="15"/>
    </location>
</feature>
<protein>
    <submittedName>
        <fullName evidence="3">Uncharacterized protein</fullName>
    </submittedName>
</protein>
<feature type="chain" id="PRO_5040373225" evidence="2">
    <location>
        <begin position="16"/>
        <end position="240"/>
    </location>
</feature>
<evidence type="ECO:0000313" key="4">
    <source>
        <dbReference type="Proteomes" id="UP000807025"/>
    </source>
</evidence>
<feature type="region of interest" description="Disordered" evidence="1">
    <location>
        <begin position="70"/>
        <end position="89"/>
    </location>
</feature>
<evidence type="ECO:0000256" key="1">
    <source>
        <dbReference type="SAM" id="MobiDB-lite"/>
    </source>
</evidence>
<proteinExistence type="predicted"/>
<comment type="caution">
    <text evidence="3">The sequence shown here is derived from an EMBL/GenBank/DDBJ whole genome shotgun (WGS) entry which is preliminary data.</text>
</comment>
<dbReference type="AlphaFoldDB" id="A0A9P6D8H3"/>
<evidence type="ECO:0000256" key="2">
    <source>
        <dbReference type="SAM" id="SignalP"/>
    </source>
</evidence>
<dbReference type="Proteomes" id="UP000807025">
    <property type="component" value="Unassembled WGS sequence"/>
</dbReference>
<accession>A0A9P6D8H3</accession>